<feature type="repeat" description="Cell wall-binding" evidence="2">
    <location>
        <begin position="38"/>
        <end position="57"/>
    </location>
</feature>
<dbReference type="InterPro" id="IPR036514">
    <property type="entry name" value="SGNH_hydro_sf"/>
</dbReference>
<evidence type="ECO:0000313" key="5">
    <source>
        <dbReference type="Proteomes" id="UP001152867"/>
    </source>
</evidence>
<keyword evidence="1" id="KW-0677">Repeat</keyword>
<comment type="caution">
    <text evidence="4">The sequence shown here is derived from an EMBL/GenBank/DDBJ whole genome shotgun (WGS) entry which is preliminary data.</text>
</comment>
<dbReference type="EMBL" id="JANDJP010000009">
    <property type="protein sequence ID" value="MDF9914105.1"/>
    <property type="molecule type" value="Genomic_DNA"/>
</dbReference>
<evidence type="ECO:0000256" key="1">
    <source>
        <dbReference type="ARBA" id="ARBA00022737"/>
    </source>
</evidence>
<protein>
    <submittedName>
        <fullName evidence="4">GDSL-type esterase/lipase family protein</fullName>
    </submittedName>
</protein>
<dbReference type="RefSeq" id="WP_277517236.1">
    <property type="nucleotide sequence ID" value="NZ_JANDJP010000009.1"/>
</dbReference>
<dbReference type="SUPFAM" id="SSF69360">
    <property type="entry name" value="Cell wall binding repeat"/>
    <property type="match status" value="1"/>
</dbReference>
<feature type="repeat" description="Cell wall-binding" evidence="2">
    <location>
        <begin position="78"/>
        <end position="97"/>
    </location>
</feature>
<proteinExistence type="predicted"/>
<dbReference type="Proteomes" id="UP001152867">
    <property type="component" value="Unassembled WGS sequence"/>
</dbReference>
<reference evidence="4" key="1">
    <citation type="submission" date="2022-06" db="EMBL/GenBank/DDBJ databases">
        <title>Antifungal cultures and metabolites of lactic acid bacteria for use in dairy fermentations.</title>
        <authorList>
            <person name="Zhao Z."/>
            <person name="Gaenzle M."/>
        </authorList>
    </citation>
    <scope>NUCLEOTIDE SEQUENCE</scope>
    <source>
        <strain evidence="4">FUA3126</strain>
    </source>
</reference>
<sequence>WQYINGKWYLFNRYGSMFTGWQYYNGYWYYLDGNGAMLTGWQYINGKWYLFNRYGSMFTGWQYYNGYWYYLNPSGDTQTGWMILNKDWYYFNQYGSMWNRSTTINGKNYVFNSMGVLQSYDEQNSANNIKNAFSYLATLGDSVTEGYNGTTVVRFPIANILNQSSGLKTINLGIGGGTITNTTYKDLQTVVANTDFSQFDAATIAYGINDLDGMQTTLPDVEEKLTEEVTKIREKNPRIRLFGILPSYAVTNQAVYGGPGGYNYDQLCDGLATTYKELEIPSLDWRTDPVVTASNANQTTGDHWIHPTQTTYYQMALQIQNFISQNTF</sequence>
<feature type="repeat" description="Cell wall-binding" evidence="2">
    <location>
        <begin position="58"/>
        <end position="77"/>
    </location>
</feature>
<evidence type="ECO:0000313" key="4">
    <source>
        <dbReference type="EMBL" id="MDF9914105.1"/>
    </source>
</evidence>
<feature type="non-terminal residue" evidence="4">
    <location>
        <position position="1"/>
    </location>
</feature>
<evidence type="ECO:0000259" key="3">
    <source>
        <dbReference type="Pfam" id="PF13472"/>
    </source>
</evidence>
<dbReference type="Pfam" id="PF13472">
    <property type="entry name" value="Lipase_GDSL_2"/>
    <property type="match status" value="1"/>
</dbReference>
<dbReference type="Pfam" id="PF19127">
    <property type="entry name" value="Choline_bind_3"/>
    <property type="match status" value="1"/>
</dbReference>
<feature type="repeat" description="Cell wall-binding" evidence="2">
    <location>
        <begin position="18"/>
        <end position="37"/>
    </location>
</feature>
<dbReference type="PROSITE" id="PS51170">
    <property type="entry name" value="CW"/>
    <property type="match status" value="5"/>
</dbReference>
<name>A0ABT6DAL4_9LACO</name>
<evidence type="ECO:0000256" key="2">
    <source>
        <dbReference type="PROSITE-ProRule" id="PRU00591"/>
    </source>
</evidence>
<dbReference type="SUPFAM" id="SSF52266">
    <property type="entry name" value="SGNH hydrolase"/>
    <property type="match status" value="1"/>
</dbReference>
<dbReference type="Gene3D" id="2.10.270.10">
    <property type="entry name" value="Cholin Binding"/>
    <property type="match status" value="2"/>
</dbReference>
<keyword evidence="5" id="KW-1185">Reference proteome</keyword>
<dbReference type="Gene3D" id="3.40.50.1110">
    <property type="entry name" value="SGNH hydrolase"/>
    <property type="match status" value="1"/>
</dbReference>
<dbReference type="InterPro" id="IPR018337">
    <property type="entry name" value="Cell_wall/Cho-bd_repeat"/>
</dbReference>
<accession>A0ABT6DAL4</accession>
<feature type="domain" description="SGNH hydrolase-type esterase" evidence="3">
    <location>
        <begin position="139"/>
        <end position="312"/>
    </location>
</feature>
<organism evidence="4 5">
    <name type="scientific">Furfurilactobacillus milii</name>
    <dbReference type="NCBI Taxonomy" id="2888272"/>
    <lineage>
        <taxon>Bacteria</taxon>
        <taxon>Bacillati</taxon>
        <taxon>Bacillota</taxon>
        <taxon>Bacilli</taxon>
        <taxon>Lactobacillales</taxon>
        <taxon>Lactobacillaceae</taxon>
        <taxon>Furfurilactobacillus</taxon>
    </lineage>
</organism>
<dbReference type="InterPro" id="IPR013830">
    <property type="entry name" value="SGNH_hydro"/>
</dbReference>
<gene>
    <name evidence="4" type="ORF">NNA32_07555</name>
</gene>
<feature type="repeat" description="Cell wall-binding" evidence="2">
    <location>
        <begin position="1"/>
        <end position="17"/>
    </location>
</feature>
<dbReference type="Pfam" id="PF01473">
    <property type="entry name" value="Choline_bind_1"/>
    <property type="match status" value="2"/>
</dbReference>